<keyword evidence="3" id="KW-1185">Reference proteome</keyword>
<dbReference type="Proteomes" id="UP000314294">
    <property type="component" value="Unassembled WGS sequence"/>
</dbReference>
<name>A0A4Z2HNB5_9TELE</name>
<organism evidence="2 3">
    <name type="scientific">Liparis tanakae</name>
    <name type="common">Tanaka's snailfish</name>
    <dbReference type="NCBI Taxonomy" id="230148"/>
    <lineage>
        <taxon>Eukaryota</taxon>
        <taxon>Metazoa</taxon>
        <taxon>Chordata</taxon>
        <taxon>Craniata</taxon>
        <taxon>Vertebrata</taxon>
        <taxon>Euteleostomi</taxon>
        <taxon>Actinopterygii</taxon>
        <taxon>Neopterygii</taxon>
        <taxon>Teleostei</taxon>
        <taxon>Neoteleostei</taxon>
        <taxon>Acanthomorphata</taxon>
        <taxon>Eupercaria</taxon>
        <taxon>Perciformes</taxon>
        <taxon>Cottioidei</taxon>
        <taxon>Cottales</taxon>
        <taxon>Liparidae</taxon>
        <taxon>Liparis</taxon>
    </lineage>
</organism>
<feature type="region of interest" description="Disordered" evidence="1">
    <location>
        <begin position="32"/>
        <end position="61"/>
    </location>
</feature>
<dbReference type="EMBL" id="SRLO01000219">
    <property type="protein sequence ID" value="TNN66463.1"/>
    <property type="molecule type" value="Genomic_DNA"/>
</dbReference>
<feature type="compositionally biased region" description="Basic and acidic residues" evidence="1">
    <location>
        <begin position="44"/>
        <end position="61"/>
    </location>
</feature>
<protein>
    <submittedName>
        <fullName evidence="2">Uncharacterized protein</fullName>
    </submittedName>
</protein>
<reference evidence="2 3" key="1">
    <citation type="submission" date="2019-03" db="EMBL/GenBank/DDBJ databases">
        <title>First draft genome of Liparis tanakae, snailfish: a comprehensive survey of snailfish specific genes.</title>
        <authorList>
            <person name="Kim W."/>
            <person name="Song I."/>
            <person name="Jeong J.-H."/>
            <person name="Kim D."/>
            <person name="Kim S."/>
            <person name="Ryu S."/>
            <person name="Song J.Y."/>
            <person name="Lee S.K."/>
        </authorList>
    </citation>
    <scope>NUCLEOTIDE SEQUENCE [LARGE SCALE GENOMIC DNA]</scope>
    <source>
        <tissue evidence="2">Muscle</tissue>
    </source>
</reference>
<sequence length="61" mass="7008">MGSYTCREKTLVKDAVKGIEMRQCRFLCRREESGDVPSLSNSTGKERESRNVEGKKDWNPN</sequence>
<dbReference type="AlphaFoldDB" id="A0A4Z2HNB5"/>
<proteinExistence type="predicted"/>
<evidence type="ECO:0000313" key="2">
    <source>
        <dbReference type="EMBL" id="TNN66463.1"/>
    </source>
</evidence>
<comment type="caution">
    <text evidence="2">The sequence shown here is derived from an EMBL/GenBank/DDBJ whole genome shotgun (WGS) entry which is preliminary data.</text>
</comment>
<accession>A0A4Z2HNB5</accession>
<evidence type="ECO:0000313" key="3">
    <source>
        <dbReference type="Proteomes" id="UP000314294"/>
    </source>
</evidence>
<gene>
    <name evidence="2" type="ORF">EYF80_023371</name>
</gene>
<evidence type="ECO:0000256" key="1">
    <source>
        <dbReference type="SAM" id="MobiDB-lite"/>
    </source>
</evidence>